<evidence type="ECO:0000259" key="6">
    <source>
        <dbReference type="SMART" id="SM00732"/>
    </source>
</evidence>
<dbReference type="OrthoDB" id="9796140at2"/>
<dbReference type="NCBIfam" id="TIGR00250">
    <property type="entry name" value="RNAse_H_YqgF"/>
    <property type="match status" value="1"/>
</dbReference>
<dbReference type="PANTHER" id="PTHR33317:SF4">
    <property type="entry name" value="POLYNUCLEOTIDYL TRANSFERASE, RIBONUCLEASE H-LIKE SUPERFAMILY PROTEIN"/>
    <property type="match status" value="1"/>
</dbReference>
<reference evidence="7 8" key="1">
    <citation type="submission" date="2016-10" db="EMBL/GenBank/DDBJ databases">
        <authorList>
            <person name="de Groot N.N."/>
        </authorList>
    </citation>
    <scope>NUCLEOTIDE SEQUENCE [LARGE SCALE GENOMIC DNA]</scope>
    <source>
        <strain evidence="7 8">HL3</strain>
    </source>
</reference>
<dbReference type="EC" id="3.1.-.-" evidence="5"/>
<dbReference type="Gene3D" id="3.30.420.140">
    <property type="entry name" value="YqgF/RNase H-like domain"/>
    <property type="match status" value="1"/>
</dbReference>
<dbReference type="EMBL" id="FOMJ01000005">
    <property type="protein sequence ID" value="SFD46156.1"/>
    <property type="molecule type" value="Genomic_DNA"/>
</dbReference>
<evidence type="ECO:0000313" key="8">
    <source>
        <dbReference type="Proteomes" id="UP000198611"/>
    </source>
</evidence>
<dbReference type="Proteomes" id="UP000198611">
    <property type="component" value="Unassembled WGS sequence"/>
</dbReference>
<evidence type="ECO:0000256" key="3">
    <source>
        <dbReference type="ARBA" id="ARBA00022722"/>
    </source>
</evidence>
<dbReference type="InterPro" id="IPR037027">
    <property type="entry name" value="YqgF/RNaseH-like_dom_sf"/>
</dbReference>
<comment type="similarity">
    <text evidence="5">Belongs to the YqgF HJR family.</text>
</comment>
<organism evidence="7 8">
    <name type="scientific">Thiohalospira halophila DSM 15071</name>
    <dbReference type="NCBI Taxonomy" id="1123397"/>
    <lineage>
        <taxon>Bacteria</taxon>
        <taxon>Pseudomonadati</taxon>
        <taxon>Pseudomonadota</taxon>
        <taxon>Gammaproteobacteria</taxon>
        <taxon>Thiohalospirales</taxon>
        <taxon>Thiohalospiraceae</taxon>
        <taxon>Thiohalospira</taxon>
    </lineage>
</organism>
<dbReference type="RefSeq" id="WP_093428343.1">
    <property type="nucleotide sequence ID" value="NZ_FOMJ01000005.1"/>
</dbReference>
<dbReference type="SUPFAM" id="SSF53098">
    <property type="entry name" value="Ribonuclease H-like"/>
    <property type="match status" value="1"/>
</dbReference>
<keyword evidence="8" id="KW-1185">Reference proteome</keyword>
<keyword evidence="1 5" id="KW-0963">Cytoplasm</keyword>
<comment type="function">
    <text evidence="5">Could be a nuclease involved in processing of the 5'-end of pre-16S rRNA.</text>
</comment>
<keyword evidence="4 5" id="KW-0378">Hydrolase</keyword>
<name>A0A1I1SI93_9GAMM</name>
<dbReference type="CDD" id="cd16964">
    <property type="entry name" value="YqgF"/>
    <property type="match status" value="1"/>
</dbReference>
<dbReference type="GO" id="GO:0016788">
    <property type="term" value="F:hydrolase activity, acting on ester bonds"/>
    <property type="evidence" value="ECO:0007669"/>
    <property type="project" value="UniProtKB-UniRule"/>
</dbReference>
<dbReference type="AlphaFoldDB" id="A0A1I1SI93"/>
<dbReference type="GO" id="GO:0004518">
    <property type="term" value="F:nuclease activity"/>
    <property type="evidence" value="ECO:0007669"/>
    <property type="project" value="UniProtKB-KW"/>
</dbReference>
<dbReference type="InterPro" id="IPR006641">
    <property type="entry name" value="YqgF/RNaseH-like_dom"/>
</dbReference>
<dbReference type="InterPro" id="IPR012337">
    <property type="entry name" value="RNaseH-like_sf"/>
</dbReference>
<dbReference type="SMART" id="SM00732">
    <property type="entry name" value="YqgFc"/>
    <property type="match status" value="1"/>
</dbReference>
<comment type="subcellular location">
    <subcellularLocation>
        <location evidence="5">Cytoplasm</location>
    </subcellularLocation>
</comment>
<evidence type="ECO:0000256" key="1">
    <source>
        <dbReference type="ARBA" id="ARBA00022490"/>
    </source>
</evidence>
<keyword evidence="2 5" id="KW-0690">Ribosome biogenesis</keyword>
<dbReference type="GO" id="GO:0005829">
    <property type="term" value="C:cytosol"/>
    <property type="evidence" value="ECO:0007669"/>
    <property type="project" value="TreeGrafter"/>
</dbReference>
<evidence type="ECO:0000313" key="7">
    <source>
        <dbReference type="EMBL" id="SFD46156.1"/>
    </source>
</evidence>
<feature type="domain" description="YqgF/RNase H-like" evidence="6">
    <location>
        <begin position="4"/>
        <end position="104"/>
    </location>
</feature>
<dbReference type="STRING" id="1123397.SAMN05660831_01702"/>
<accession>A0A1I1SI93</accession>
<dbReference type="GO" id="GO:0000967">
    <property type="term" value="P:rRNA 5'-end processing"/>
    <property type="evidence" value="ECO:0007669"/>
    <property type="project" value="UniProtKB-UniRule"/>
</dbReference>
<dbReference type="Pfam" id="PF03652">
    <property type="entry name" value="RuvX"/>
    <property type="match status" value="1"/>
</dbReference>
<proteinExistence type="inferred from homology"/>
<keyword evidence="3 5" id="KW-0540">Nuclease</keyword>
<gene>
    <name evidence="7" type="ORF">SAMN05660831_01702</name>
</gene>
<evidence type="ECO:0000256" key="4">
    <source>
        <dbReference type="ARBA" id="ARBA00022801"/>
    </source>
</evidence>
<dbReference type="InterPro" id="IPR005227">
    <property type="entry name" value="YqgF"/>
</dbReference>
<evidence type="ECO:0000256" key="2">
    <source>
        <dbReference type="ARBA" id="ARBA00022517"/>
    </source>
</evidence>
<dbReference type="PANTHER" id="PTHR33317">
    <property type="entry name" value="POLYNUCLEOTIDYL TRANSFERASE, RIBONUCLEASE H-LIKE SUPERFAMILY PROTEIN"/>
    <property type="match status" value="1"/>
</dbReference>
<sequence length="144" mass="16069">MSGRRLLAFDFGLRRIGVAAGHEDLPAGREVTTLPAREGIPDWQAVADLLAEHEPELLVVGDPLTLEGETQDVTEAARRFGRRLHGRFGLPVATVDERLTSREARAELRERGEGDPAPERIDQVAARLILEDWVRRNETETRDA</sequence>
<evidence type="ECO:0000256" key="5">
    <source>
        <dbReference type="HAMAP-Rule" id="MF_00651"/>
    </source>
</evidence>
<dbReference type="HAMAP" id="MF_00651">
    <property type="entry name" value="Nuclease_YqgF"/>
    <property type="match status" value="1"/>
</dbReference>
<protein>
    <recommendedName>
        <fullName evidence="5">Putative pre-16S rRNA nuclease</fullName>
        <ecNumber evidence="5">3.1.-.-</ecNumber>
    </recommendedName>
</protein>